<keyword evidence="3" id="KW-1185">Reference proteome</keyword>
<name>A0AAW5B596_9BACI</name>
<organism evidence="2 3">
    <name type="scientific">Oceanobacillus jordanicus</name>
    <dbReference type="NCBI Taxonomy" id="2867266"/>
    <lineage>
        <taxon>Bacteria</taxon>
        <taxon>Bacillati</taxon>
        <taxon>Bacillota</taxon>
        <taxon>Bacilli</taxon>
        <taxon>Bacillales</taxon>
        <taxon>Bacillaceae</taxon>
        <taxon>Oceanobacillus</taxon>
    </lineage>
</organism>
<feature type="transmembrane region" description="Helical" evidence="1">
    <location>
        <begin position="169"/>
        <end position="193"/>
    </location>
</feature>
<keyword evidence="1" id="KW-1133">Transmembrane helix</keyword>
<feature type="transmembrane region" description="Helical" evidence="1">
    <location>
        <begin position="205"/>
        <end position="225"/>
    </location>
</feature>
<evidence type="ECO:0000256" key="1">
    <source>
        <dbReference type="SAM" id="Phobius"/>
    </source>
</evidence>
<gene>
    <name evidence="2" type="ORF">K3T81_08525</name>
</gene>
<evidence type="ECO:0000313" key="2">
    <source>
        <dbReference type="EMBL" id="MCG3419195.1"/>
    </source>
</evidence>
<keyword evidence="1" id="KW-0472">Membrane</keyword>
<proteinExistence type="predicted"/>
<evidence type="ECO:0000313" key="3">
    <source>
        <dbReference type="Proteomes" id="UP001199631"/>
    </source>
</evidence>
<protein>
    <submittedName>
        <fullName evidence="2">Uncharacterized protein</fullName>
    </submittedName>
</protein>
<accession>A0AAW5B596</accession>
<reference evidence="2 3" key="1">
    <citation type="journal article" date="2022" name="Evol. Bioinform. Online">
        <title>Draft Genome Sequence of Oceanobacillus jordanicus Strain GSFE11, a Halotolerant Plant Growth-Promoting Bacterial Endophyte Isolated From the Jordan Valley.</title>
        <authorList>
            <person name="Alhindi T."/>
            <person name="Albdaiwi R."/>
        </authorList>
    </citation>
    <scope>NUCLEOTIDE SEQUENCE [LARGE SCALE GENOMIC DNA]</scope>
    <source>
        <strain evidence="2 3">GSFE11</strain>
    </source>
</reference>
<feature type="transmembrane region" description="Helical" evidence="1">
    <location>
        <begin position="88"/>
        <end position="110"/>
    </location>
</feature>
<keyword evidence="1" id="KW-0812">Transmembrane</keyword>
<feature type="transmembrane region" description="Helical" evidence="1">
    <location>
        <begin position="47"/>
        <end position="67"/>
    </location>
</feature>
<dbReference type="AlphaFoldDB" id="A0AAW5B596"/>
<sequence>MSITSGTTRMVYEDARWFFLNVLILSVTLPLTVLWIVLGLIFDMSEAIGSIAGPAYFFIPSFAIFGFKTLLPIGVGMGSTRLQILKSFYGVGILSVAVVVFILNVLQFSLVTLSDWKLNFRGVLHPGEIFYKDYHFVSYLWLDMMTALFLFGMAFLLFSLFYRLGLVRLTLCFMVIVIPVMFLYYGGVLAPLIESLTSFEWRGNVVAIILGAFGAVGLAITYPMMRNAPLKPRSAKS</sequence>
<dbReference type="EMBL" id="JAIFZM010000006">
    <property type="protein sequence ID" value="MCG3419195.1"/>
    <property type="molecule type" value="Genomic_DNA"/>
</dbReference>
<dbReference type="RefSeq" id="WP_238019386.1">
    <property type="nucleotide sequence ID" value="NZ_JAIFZM010000006.1"/>
</dbReference>
<feature type="transmembrane region" description="Helical" evidence="1">
    <location>
        <begin position="139"/>
        <end position="162"/>
    </location>
</feature>
<dbReference type="Proteomes" id="UP001199631">
    <property type="component" value="Unassembled WGS sequence"/>
</dbReference>
<comment type="caution">
    <text evidence="2">The sequence shown here is derived from an EMBL/GenBank/DDBJ whole genome shotgun (WGS) entry which is preliminary data.</text>
</comment>
<feature type="transmembrane region" description="Helical" evidence="1">
    <location>
        <begin position="18"/>
        <end position="41"/>
    </location>
</feature>